<dbReference type="RefSeq" id="WP_075442188.1">
    <property type="nucleotide sequence ID" value="NZ_FOQK01000003.1"/>
</dbReference>
<accession>A0A1I3CFL8</accession>
<name>A0A1I3CFL8_SELRU</name>
<evidence type="ECO:0000313" key="2">
    <source>
        <dbReference type="EMBL" id="SFH73265.1"/>
    </source>
</evidence>
<evidence type="ECO:0000313" key="3">
    <source>
        <dbReference type="Proteomes" id="UP000183639"/>
    </source>
</evidence>
<dbReference type="EMBL" id="FOQK01000003">
    <property type="protein sequence ID" value="SFH73265.1"/>
    <property type="molecule type" value="Genomic_DNA"/>
</dbReference>
<keyword evidence="1" id="KW-1133">Transmembrane helix</keyword>
<dbReference type="AlphaFoldDB" id="A0A1I3CFL8"/>
<organism evidence="2 3">
    <name type="scientific">Selenomonas ruminantium</name>
    <dbReference type="NCBI Taxonomy" id="971"/>
    <lineage>
        <taxon>Bacteria</taxon>
        <taxon>Bacillati</taxon>
        <taxon>Bacillota</taxon>
        <taxon>Negativicutes</taxon>
        <taxon>Selenomonadales</taxon>
        <taxon>Selenomonadaceae</taxon>
        <taxon>Selenomonas</taxon>
    </lineage>
</organism>
<keyword evidence="1" id="KW-0812">Transmembrane</keyword>
<dbReference type="OrthoDB" id="1663363at2"/>
<reference evidence="2 3" key="1">
    <citation type="submission" date="2016-10" db="EMBL/GenBank/DDBJ databases">
        <authorList>
            <person name="de Groot N.N."/>
        </authorList>
    </citation>
    <scope>NUCLEOTIDE SEQUENCE [LARGE SCALE GENOMIC DNA]</scope>
    <source>
        <strain evidence="2 3">Z108</strain>
    </source>
</reference>
<feature type="transmembrane region" description="Helical" evidence="1">
    <location>
        <begin position="35"/>
        <end position="55"/>
    </location>
</feature>
<dbReference type="SUPFAM" id="SSF48452">
    <property type="entry name" value="TPR-like"/>
    <property type="match status" value="1"/>
</dbReference>
<proteinExistence type="predicted"/>
<dbReference type="InterPro" id="IPR011990">
    <property type="entry name" value="TPR-like_helical_dom_sf"/>
</dbReference>
<sequence length="299" mass="35177">MSMFSLAVLCHLLLTAAFFWLDWRAHSLPRALAESVLVLCLPFCGLVILLLFKLGCRLLHLYRERVPEQEDAGEAFFRGTELDRDIIPLNDAFLVSDVQQKRHFFTEAIKQSVVDNQNILQMAMHDRDREIAYYAVSMLTTRMEKLETKLFEQESAVLSGQREEDVVLLEEYVEMLREYLSQREFIDHVTWRKKQGDYIGLLDRLLALRPDNIGYYCEEIGQLLDIRNFRTAEQVCEQMMLRFPAREESYLMYIELYQAEHRPEDLQRAIQALKASPLELSQKALQVIRFWDKEVRSNG</sequence>
<dbReference type="Proteomes" id="UP000183639">
    <property type="component" value="Unassembled WGS sequence"/>
</dbReference>
<protein>
    <submittedName>
        <fullName evidence="2">Uncharacterized protein</fullName>
    </submittedName>
</protein>
<evidence type="ECO:0000256" key="1">
    <source>
        <dbReference type="SAM" id="Phobius"/>
    </source>
</evidence>
<gene>
    <name evidence="2" type="ORF">SAMN04487861_103106</name>
</gene>
<keyword evidence="1" id="KW-0472">Membrane</keyword>